<sequence length="105" mass="11593">MHGKQKNAACAHALAPTSGLQIACCSFEEGAVFSAEFRHADVLCNHVMKLWSFPGFNERCLPHPISSALSISCTIPGEKGKNNTVKNWLFPCLIFHDQPRRELPS</sequence>
<protein>
    <submittedName>
        <fullName evidence="1">Uncharacterized protein</fullName>
    </submittedName>
</protein>
<dbReference type="AlphaFoldDB" id="A0ABD0XIZ5"/>
<evidence type="ECO:0000313" key="1">
    <source>
        <dbReference type="EMBL" id="KAL1021409.1"/>
    </source>
</evidence>
<reference evidence="1 2" key="1">
    <citation type="submission" date="2024-06" db="EMBL/GenBank/DDBJ databases">
        <authorList>
            <person name="Pan Q."/>
            <person name="Wen M."/>
            <person name="Jouanno E."/>
            <person name="Zahm M."/>
            <person name="Klopp C."/>
            <person name="Cabau C."/>
            <person name="Louis A."/>
            <person name="Berthelot C."/>
            <person name="Parey E."/>
            <person name="Roest Crollius H."/>
            <person name="Montfort J."/>
            <person name="Robinson-Rechavi M."/>
            <person name="Bouchez O."/>
            <person name="Lampietro C."/>
            <person name="Lopez Roques C."/>
            <person name="Donnadieu C."/>
            <person name="Postlethwait J."/>
            <person name="Bobe J."/>
            <person name="Verreycken H."/>
            <person name="Guiguen Y."/>
        </authorList>
    </citation>
    <scope>NUCLEOTIDE SEQUENCE [LARGE SCALE GENOMIC DNA]</scope>
    <source>
        <strain evidence="1">Up_M1</strain>
        <tissue evidence="1">Testis</tissue>
    </source>
</reference>
<gene>
    <name evidence="1" type="ORF">UPYG_G00012930</name>
</gene>
<name>A0ABD0XIZ5_UMBPY</name>
<comment type="caution">
    <text evidence="1">The sequence shown here is derived from an EMBL/GenBank/DDBJ whole genome shotgun (WGS) entry which is preliminary data.</text>
</comment>
<proteinExistence type="predicted"/>
<dbReference type="Proteomes" id="UP001557470">
    <property type="component" value="Unassembled WGS sequence"/>
</dbReference>
<accession>A0ABD0XIZ5</accession>
<keyword evidence="2" id="KW-1185">Reference proteome</keyword>
<organism evidence="1 2">
    <name type="scientific">Umbra pygmaea</name>
    <name type="common">Eastern mudminnow</name>
    <dbReference type="NCBI Taxonomy" id="75934"/>
    <lineage>
        <taxon>Eukaryota</taxon>
        <taxon>Metazoa</taxon>
        <taxon>Chordata</taxon>
        <taxon>Craniata</taxon>
        <taxon>Vertebrata</taxon>
        <taxon>Euteleostomi</taxon>
        <taxon>Actinopterygii</taxon>
        <taxon>Neopterygii</taxon>
        <taxon>Teleostei</taxon>
        <taxon>Protacanthopterygii</taxon>
        <taxon>Esociformes</taxon>
        <taxon>Umbridae</taxon>
        <taxon>Umbra</taxon>
    </lineage>
</organism>
<evidence type="ECO:0000313" key="2">
    <source>
        <dbReference type="Proteomes" id="UP001557470"/>
    </source>
</evidence>
<dbReference type="EMBL" id="JAGEUA010000001">
    <property type="protein sequence ID" value="KAL1021409.1"/>
    <property type="molecule type" value="Genomic_DNA"/>
</dbReference>